<accession>A0A2H0NAB4</accession>
<dbReference type="Gene3D" id="1.10.443.10">
    <property type="entry name" value="Intergrase catalytic core"/>
    <property type="match status" value="1"/>
</dbReference>
<comment type="caution">
    <text evidence="3">The sequence shown here is derived from an EMBL/GenBank/DDBJ whole genome shotgun (WGS) entry which is preliminary data.</text>
</comment>
<dbReference type="Proteomes" id="UP000229893">
    <property type="component" value="Unassembled WGS sequence"/>
</dbReference>
<dbReference type="GO" id="GO:0015074">
    <property type="term" value="P:DNA integration"/>
    <property type="evidence" value="ECO:0007669"/>
    <property type="project" value="InterPro"/>
</dbReference>
<dbReference type="InterPro" id="IPR011010">
    <property type="entry name" value="DNA_brk_join_enz"/>
</dbReference>
<sequence>MAPLHKQAQGLSSQAVSLYANAINFIFCEIYKQPNFKKIRHPKRSQKLPVILSRLEIGRLINAVDNIKHKLILYIAYGAGLRVSEVVRLRVRDVDTIEMTIWYDKVRAKKTV</sequence>
<proteinExistence type="predicted"/>
<keyword evidence="1" id="KW-0233">DNA recombination</keyword>
<dbReference type="GO" id="GO:0003677">
    <property type="term" value="F:DNA binding"/>
    <property type="evidence" value="ECO:0007669"/>
    <property type="project" value="InterPro"/>
</dbReference>
<gene>
    <name evidence="3" type="ORF">COV57_01195</name>
</gene>
<dbReference type="InterPro" id="IPR013762">
    <property type="entry name" value="Integrase-like_cat_sf"/>
</dbReference>
<evidence type="ECO:0000259" key="2">
    <source>
        <dbReference type="PROSITE" id="PS51898"/>
    </source>
</evidence>
<dbReference type="GO" id="GO:0006310">
    <property type="term" value="P:DNA recombination"/>
    <property type="evidence" value="ECO:0007669"/>
    <property type="project" value="UniProtKB-KW"/>
</dbReference>
<dbReference type="EMBL" id="PCWO01000018">
    <property type="protein sequence ID" value="PIR05046.1"/>
    <property type="molecule type" value="Genomic_DNA"/>
</dbReference>
<dbReference type="AlphaFoldDB" id="A0A2H0NAB4"/>
<dbReference type="Pfam" id="PF00589">
    <property type="entry name" value="Phage_integrase"/>
    <property type="match status" value="1"/>
</dbReference>
<reference evidence="3 4" key="1">
    <citation type="submission" date="2017-09" db="EMBL/GenBank/DDBJ databases">
        <title>Depth-based differentiation of microbial function through sediment-hosted aquifers and enrichment of novel symbionts in the deep terrestrial subsurface.</title>
        <authorList>
            <person name="Probst A.J."/>
            <person name="Ladd B."/>
            <person name="Jarett J.K."/>
            <person name="Geller-Mcgrath D.E."/>
            <person name="Sieber C.M."/>
            <person name="Emerson J.B."/>
            <person name="Anantharaman K."/>
            <person name="Thomas B.C."/>
            <person name="Malmstrom R."/>
            <person name="Stieglmeier M."/>
            <person name="Klingl A."/>
            <person name="Woyke T."/>
            <person name="Ryan C.M."/>
            <person name="Banfield J.F."/>
        </authorList>
    </citation>
    <scope>NUCLEOTIDE SEQUENCE [LARGE SCALE GENOMIC DNA]</scope>
    <source>
        <strain evidence="3">CG11_big_fil_rev_8_21_14_0_20_35_14</strain>
    </source>
</reference>
<evidence type="ECO:0000313" key="3">
    <source>
        <dbReference type="EMBL" id="PIR05046.1"/>
    </source>
</evidence>
<dbReference type="InterPro" id="IPR002104">
    <property type="entry name" value="Integrase_catalytic"/>
</dbReference>
<evidence type="ECO:0000256" key="1">
    <source>
        <dbReference type="ARBA" id="ARBA00023172"/>
    </source>
</evidence>
<dbReference type="SUPFAM" id="SSF56349">
    <property type="entry name" value="DNA breaking-rejoining enzymes"/>
    <property type="match status" value="1"/>
</dbReference>
<evidence type="ECO:0000313" key="4">
    <source>
        <dbReference type="Proteomes" id="UP000229893"/>
    </source>
</evidence>
<dbReference type="PROSITE" id="PS51898">
    <property type="entry name" value="TYR_RECOMBINASE"/>
    <property type="match status" value="1"/>
</dbReference>
<feature type="domain" description="Tyr recombinase" evidence="2">
    <location>
        <begin position="47"/>
        <end position="112"/>
    </location>
</feature>
<name>A0A2H0NAB4_9BACT</name>
<organism evidence="3 4">
    <name type="scientific">Candidatus Liptonbacteria bacterium CG11_big_fil_rev_8_21_14_0_20_35_14</name>
    <dbReference type="NCBI Taxonomy" id="1974634"/>
    <lineage>
        <taxon>Bacteria</taxon>
        <taxon>Candidatus Liptoniibacteriota</taxon>
    </lineage>
</organism>
<protein>
    <recommendedName>
        <fullName evidence="2">Tyr recombinase domain-containing protein</fullName>
    </recommendedName>
</protein>